<organism evidence="1 2">
    <name type="scientific">Methylorubrum populi</name>
    <dbReference type="NCBI Taxonomy" id="223967"/>
    <lineage>
        <taxon>Bacteria</taxon>
        <taxon>Pseudomonadati</taxon>
        <taxon>Pseudomonadota</taxon>
        <taxon>Alphaproteobacteria</taxon>
        <taxon>Hyphomicrobiales</taxon>
        <taxon>Methylobacteriaceae</taxon>
        <taxon>Methylorubrum</taxon>
    </lineage>
</organism>
<proteinExistence type="predicted"/>
<gene>
    <name evidence="1" type="ORF">F8B43_2987</name>
</gene>
<name>A0A833J658_9HYPH</name>
<evidence type="ECO:0000313" key="2">
    <source>
        <dbReference type="Proteomes" id="UP000469949"/>
    </source>
</evidence>
<protein>
    <submittedName>
        <fullName evidence="1">Uncharacterized protein</fullName>
    </submittedName>
</protein>
<sequence length="57" mass="6074">MTFCAASGSFQRSGFSDAAFSSARRLSTVSQSKMPPQQPYRLLGGIRGLLDLGAHLV</sequence>
<reference evidence="1 2" key="1">
    <citation type="submission" date="2019-10" db="EMBL/GenBank/DDBJ databases">
        <title>Draft Genome Sequence of the Caffeine Degrading Methylotroph Methylorubrum populi PINKEL.</title>
        <authorList>
            <person name="Dawson S.C."/>
            <person name="Zhang X."/>
            <person name="Wright M.E."/>
            <person name="Sharma G."/>
            <person name="Langner J.T."/>
            <person name="Ditty J.L."/>
            <person name="Subuyuj G.A."/>
        </authorList>
    </citation>
    <scope>NUCLEOTIDE SEQUENCE [LARGE SCALE GENOMIC DNA]</scope>
    <source>
        <strain evidence="1 2">Pinkel</strain>
    </source>
</reference>
<dbReference type="EMBL" id="WEKV01000010">
    <property type="protein sequence ID" value="KAB7784954.1"/>
    <property type="molecule type" value="Genomic_DNA"/>
</dbReference>
<accession>A0A833J658</accession>
<comment type="caution">
    <text evidence="1">The sequence shown here is derived from an EMBL/GenBank/DDBJ whole genome shotgun (WGS) entry which is preliminary data.</text>
</comment>
<dbReference type="Proteomes" id="UP000469949">
    <property type="component" value="Unassembled WGS sequence"/>
</dbReference>
<dbReference type="AlphaFoldDB" id="A0A833J658"/>
<evidence type="ECO:0000313" key="1">
    <source>
        <dbReference type="EMBL" id="KAB7784954.1"/>
    </source>
</evidence>